<name>A0A4Y9Y3J1_9APHY</name>
<organism evidence="1 2">
    <name type="scientific">Rhodofomes roseus</name>
    <dbReference type="NCBI Taxonomy" id="34475"/>
    <lineage>
        <taxon>Eukaryota</taxon>
        <taxon>Fungi</taxon>
        <taxon>Dikarya</taxon>
        <taxon>Basidiomycota</taxon>
        <taxon>Agaricomycotina</taxon>
        <taxon>Agaricomycetes</taxon>
        <taxon>Polyporales</taxon>
        <taxon>Rhodofomes</taxon>
    </lineage>
</organism>
<gene>
    <name evidence="1" type="ORF">EVJ58_g7704</name>
</gene>
<dbReference type="Proteomes" id="UP000298390">
    <property type="component" value="Unassembled WGS sequence"/>
</dbReference>
<evidence type="ECO:0000313" key="2">
    <source>
        <dbReference type="Proteomes" id="UP000298390"/>
    </source>
</evidence>
<evidence type="ECO:0000313" key="1">
    <source>
        <dbReference type="EMBL" id="TFY56343.1"/>
    </source>
</evidence>
<protein>
    <submittedName>
        <fullName evidence="1">Uncharacterized protein</fullName>
    </submittedName>
</protein>
<comment type="caution">
    <text evidence="1">The sequence shown here is derived from an EMBL/GenBank/DDBJ whole genome shotgun (WGS) entry which is preliminary data.</text>
</comment>
<reference evidence="1 2" key="1">
    <citation type="submission" date="2019-01" db="EMBL/GenBank/DDBJ databases">
        <title>Genome sequencing of the rare red list fungi Fomitopsis rosea.</title>
        <authorList>
            <person name="Buettner E."/>
            <person name="Kellner H."/>
        </authorList>
    </citation>
    <scope>NUCLEOTIDE SEQUENCE [LARGE SCALE GENOMIC DNA]</scope>
    <source>
        <strain evidence="1 2">DSM 105464</strain>
    </source>
</reference>
<dbReference type="AlphaFoldDB" id="A0A4Y9Y3J1"/>
<accession>A0A4Y9Y3J1</accession>
<proteinExistence type="predicted"/>
<sequence length="330" mass="37099">MVRQQTTLIQKFSPHASQFQKVASARYGGLSFALHSTTPTLKRCPAKAPQKSPLAAVYPSARNVRTALGAANTNRFLKSRSKLAAIKEEPLEEEEEDQSAYTHRHDLHREFDALERDEDLAYRKHRRDEDDSMDWDDESTLVAMLQETPAADEQEEVAALANKLKAPMAAQGAAIRQYLGETLLPVIARVKEVHALLEGKIDLAFGAGVMTFDEVCKKVENMAIRDEDELKTAYTDCQRNMEDILEQLQEAYARRDGLWVNLQQDVDQCAERAKGALENLPADVERVIAALEKKSKEEAVMLEHRFTAPSIHADLDVLVQARDTPTELYP</sequence>
<dbReference type="EMBL" id="SEKV01000512">
    <property type="protein sequence ID" value="TFY56343.1"/>
    <property type="molecule type" value="Genomic_DNA"/>
</dbReference>